<evidence type="ECO:0000313" key="7">
    <source>
        <dbReference type="EMBL" id="MBU5490613.1"/>
    </source>
</evidence>
<protein>
    <submittedName>
        <fullName evidence="7">Oligosaccharide flippase family protein</fullName>
    </submittedName>
</protein>
<evidence type="ECO:0000313" key="8">
    <source>
        <dbReference type="Proteomes" id="UP000783588"/>
    </source>
</evidence>
<evidence type="ECO:0000256" key="2">
    <source>
        <dbReference type="ARBA" id="ARBA00022475"/>
    </source>
</evidence>
<comment type="subcellular location">
    <subcellularLocation>
        <location evidence="1">Cell membrane</location>
        <topology evidence="1">Multi-pass membrane protein</topology>
    </subcellularLocation>
</comment>
<feature type="transmembrane region" description="Helical" evidence="6">
    <location>
        <begin position="355"/>
        <end position="373"/>
    </location>
</feature>
<evidence type="ECO:0000256" key="3">
    <source>
        <dbReference type="ARBA" id="ARBA00022692"/>
    </source>
</evidence>
<comment type="caution">
    <text evidence="7">The sequence shown here is derived from an EMBL/GenBank/DDBJ whole genome shotgun (WGS) entry which is preliminary data.</text>
</comment>
<feature type="transmembrane region" description="Helical" evidence="6">
    <location>
        <begin position="39"/>
        <end position="60"/>
    </location>
</feature>
<feature type="transmembrane region" description="Helical" evidence="6">
    <location>
        <begin position="141"/>
        <end position="163"/>
    </location>
</feature>
<feature type="transmembrane region" description="Helical" evidence="6">
    <location>
        <begin position="291"/>
        <end position="314"/>
    </location>
</feature>
<sequence length="469" mass="52350">MGRRKELAKNTAILTIGRVCTQCINFLLLPFYTAMLSTGAYGTFDLMLTYSMLLLPLVGWQLHQGLFRFMLDDRQNTARHTVLFSTLLFFSVIQCGAYLAVFALIQAVVHVEHAYFLLVYVILQVFNAMLMQFVRGLGKSVVYTIASFIAATATALFNVLALTCFHGGLTGLLVSTLLAQSLTLLYLLAASGCRNYLSLRCIQPAIFKQVGAYSIPLVPNNLAWWVVNASDRTIVSYFLGAAANGVYSIANKFSNVFVNFYNILNLSWAETVSLHYTDADRDEFLTETMNAMFQLFAAGCFGMAACMPFFFPVFIDAKYHDAYPQILILLYAMLFRVLVGLYSCVYVAQKNAKKIAETSISAAVINIVVDLLLIRKIHIFAASISTLAAFLILFLVRYRDVNRTVHMKLKRSVVVGCLLMGGCLLYTYYCGNRRIQAGALVLTIGYAIGANWEMLRMGARFVRSKLHTK</sequence>
<dbReference type="EMBL" id="JAHLQI010000004">
    <property type="protein sequence ID" value="MBU5490613.1"/>
    <property type="molecule type" value="Genomic_DNA"/>
</dbReference>
<gene>
    <name evidence="7" type="ORF">KQI75_08270</name>
</gene>
<evidence type="ECO:0000256" key="1">
    <source>
        <dbReference type="ARBA" id="ARBA00004651"/>
    </source>
</evidence>
<feature type="transmembrane region" description="Helical" evidence="6">
    <location>
        <begin position="169"/>
        <end position="190"/>
    </location>
</feature>
<feature type="transmembrane region" description="Helical" evidence="6">
    <location>
        <begin position="435"/>
        <end position="455"/>
    </location>
</feature>
<dbReference type="Proteomes" id="UP000783588">
    <property type="component" value="Unassembled WGS sequence"/>
</dbReference>
<evidence type="ECO:0000256" key="6">
    <source>
        <dbReference type="SAM" id="Phobius"/>
    </source>
</evidence>
<keyword evidence="8" id="KW-1185">Reference proteome</keyword>
<keyword evidence="5 6" id="KW-0472">Membrane</keyword>
<accession>A0ABS6ESF4</accession>
<organism evidence="7 8">
    <name type="scientific">Butyricicoccus intestinisimiae</name>
    <dbReference type="NCBI Taxonomy" id="2841509"/>
    <lineage>
        <taxon>Bacteria</taxon>
        <taxon>Bacillati</taxon>
        <taxon>Bacillota</taxon>
        <taxon>Clostridia</taxon>
        <taxon>Eubacteriales</taxon>
        <taxon>Butyricicoccaceae</taxon>
        <taxon>Butyricicoccus</taxon>
    </lineage>
</organism>
<feature type="transmembrane region" description="Helical" evidence="6">
    <location>
        <begin position="12"/>
        <end position="33"/>
    </location>
</feature>
<dbReference type="RefSeq" id="WP_216470276.1">
    <property type="nucleotide sequence ID" value="NZ_JAHLQI010000004.1"/>
</dbReference>
<dbReference type="PANTHER" id="PTHR30250:SF11">
    <property type="entry name" value="O-ANTIGEN TRANSPORTER-RELATED"/>
    <property type="match status" value="1"/>
</dbReference>
<keyword evidence="3 6" id="KW-0812">Transmembrane</keyword>
<keyword evidence="2" id="KW-1003">Cell membrane</keyword>
<dbReference type="InterPro" id="IPR050833">
    <property type="entry name" value="Poly_Biosynth_Transport"/>
</dbReference>
<dbReference type="InterPro" id="IPR002797">
    <property type="entry name" value="Polysacc_synth"/>
</dbReference>
<feature type="transmembrane region" description="Helical" evidence="6">
    <location>
        <begin position="326"/>
        <end position="348"/>
    </location>
</feature>
<dbReference type="PANTHER" id="PTHR30250">
    <property type="entry name" value="PST FAMILY PREDICTED COLANIC ACID TRANSPORTER"/>
    <property type="match status" value="1"/>
</dbReference>
<feature type="transmembrane region" description="Helical" evidence="6">
    <location>
        <begin position="114"/>
        <end position="134"/>
    </location>
</feature>
<evidence type="ECO:0000256" key="4">
    <source>
        <dbReference type="ARBA" id="ARBA00022989"/>
    </source>
</evidence>
<dbReference type="Pfam" id="PF01943">
    <property type="entry name" value="Polysacc_synt"/>
    <property type="match status" value="1"/>
</dbReference>
<feature type="transmembrane region" description="Helical" evidence="6">
    <location>
        <begin position="379"/>
        <end position="397"/>
    </location>
</feature>
<name>A0ABS6ESF4_9FIRM</name>
<feature type="transmembrane region" description="Helical" evidence="6">
    <location>
        <begin position="81"/>
        <end position="108"/>
    </location>
</feature>
<proteinExistence type="predicted"/>
<reference evidence="7 8" key="1">
    <citation type="submission" date="2021-06" db="EMBL/GenBank/DDBJ databases">
        <authorList>
            <person name="Sun Q."/>
            <person name="Li D."/>
        </authorList>
    </citation>
    <scope>NUCLEOTIDE SEQUENCE [LARGE SCALE GENOMIC DNA]</scope>
    <source>
        <strain evidence="7 8">MSJd-7</strain>
    </source>
</reference>
<feature type="transmembrane region" description="Helical" evidence="6">
    <location>
        <begin position="409"/>
        <end position="429"/>
    </location>
</feature>
<evidence type="ECO:0000256" key="5">
    <source>
        <dbReference type="ARBA" id="ARBA00023136"/>
    </source>
</evidence>
<keyword evidence="4 6" id="KW-1133">Transmembrane helix</keyword>